<dbReference type="InterPro" id="IPR036291">
    <property type="entry name" value="NAD(P)-bd_dom_sf"/>
</dbReference>
<dbReference type="PROSITE" id="PS51318">
    <property type="entry name" value="TAT"/>
    <property type="match status" value="1"/>
</dbReference>
<keyword evidence="5" id="KW-1185">Reference proteome</keyword>
<feature type="region of interest" description="Disordered" evidence="1">
    <location>
        <begin position="411"/>
        <end position="430"/>
    </location>
</feature>
<dbReference type="InterPro" id="IPR043906">
    <property type="entry name" value="Gfo/Idh/MocA_OxRdtase_bact_C"/>
</dbReference>
<dbReference type="SUPFAM" id="SSF51735">
    <property type="entry name" value="NAD(P)-binding Rossmann-fold domains"/>
    <property type="match status" value="1"/>
</dbReference>
<dbReference type="Gene3D" id="3.30.360.10">
    <property type="entry name" value="Dihydrodipicolinate Reductase, domain 2"/>
    <property type="match status" value="1"/>
</dbReference>
<evidence type="ECO:0000259" key="3">
    <source>
        <dbReference type="Pfam" id="PF19051"/>
    </source>
</evidence>
<dbReference type="PANTHER" id="PTHR43818:SF5">
    <property type="entry name" value="OXIDOREDUCTASE FAMILY PROTEIN"/>
    <property type="match status" value="1"/>
</dbReference>
<accession>A0ABZ0RJ88</accession>
<evidence type="ECO:0000313" key="5">
    <source>
        <dbReference type="Proteomes" id="UP001324993"/>
    </source>
</evidence>
<dbReference type="InterPro" id="IPR000683">
    <property type="entry name" value="Gfo/Idh/MocA-like_OxRdtase_N"/>
</dbReference>
<dbReference type="SUPFAM" id="SSF55347">
    <property type="entry name" value="Glyceraldehyde-3-phosphate dehydrogenase-like, C-terminal domain"/>
    <property type="match status" value="1"/>
</dbReference>
<feature type="domain" description="Gfo/Idh/MocA-like oxidoreductase N-terminal" evidence="2">
    <location>
        <begin position="48"/>
        <end position="170"/>
    </location>
</feature>
<evidence type="ECO:0000256" key="1">
    <source>
        <dbReference type="SAM" id="MobiDB-lite"/>
    </source>
</evidence>
<dbReference type="InterPro" id="IPR006311">
    <property type="entry name" value="TAT_signal"/>
</dbReference>
<dbReference type="InterPro" id="IPR050463">
    <property type="entry name" value="Gfo/Idh/MocA_oxidrdct_glycsds"/>
</dbReference>
<dbReference type="Gene3D" id="3.40.50.720">
    <property type="entry name" value="NAD(P)-binding Rossmann-like Domain"/>
    <property type="match status" value="1"/>
</dbReference>
<dbReference type="Pfam" id="PF01408">
    <property type="entry name" value="GFO_IDH_MocA"/>
    <property type="match status" value="1"/>
</dbReference>
<organism evidence="4 5">
    <name type="scientific">Coraliomargarita algicola</name>
    <dbReference type="NCBI Taxonomy" id="3092156"/>
    <lineage>
        <taxon>Bacteria</taxon>
        <taxon>Pseudomonadati</taxon>
        <taxon>Verrucomicrobiota</taxon>
        <taxon>Opitutia</taxon>
        <taxon>Puniceicoccales</taxon>
        <taxon>Coraliomargaritaceae</taxon>
        <taxon>Coraliomargarita</taxon>
    </lineage>
</organism>
<name>A0ABZ0RJ88_9BACT</name>
<dbReference type="EMBL" id="CP138858">
    <property type="protein sequence ID" value="WPJ96269.1"/>
    <property type="molecule type" value="Genomic_DNA"/>
</dbReference>
<dbReference type="Pfam" id="PF19051">
    <property type="entry name" value="GFO_IDH_MocA_C2"/>
    <property type="match status" value="1"/>
</dbReference>
<gene>
    <name evidence="4" type="ORF">SH580_00955</name>
</gene>
<sequence length="430" mass="47794">MTPRKSIPRRSFLRQSAVAAGAILGAPMVLRSETLGNSQKAAANSRMGIGFIGTGLIAQGHLATFAGMRELQAIAVCDLWQQKMKDAKKLLAGKGATSVTSTPDYEELLQNPDVDLVCIATPDHWHAAVAIAAMKAGKDVYVEKPMTLTIEEGKAVLAAEQKYGRILQVGSQQRSSAHFRIAANLVRNGFIGEVKEVYCRLGEMPLPPEQEPVIPVPEGFDYDRWLGPTPYYGYSENRSKSKYGGGWRCYWDYGNRKFGDWGAHHYDIVQWALGRDDTGPVEFIPLGYEGATHHHYRYADGITVWRDKEPDHGHMIRFIGSEGEVHVSRGKLDTIPVDLKRHRFTDDDIQVYESKNHRQNFIDSVKSREPTICPASVGHRTGTICQLGAIAERLARPLLWDPAAQQIIGDTKAASMQDRPRRAGYELPTV</sequence>
<dbReference type="PANTHER" id="PTHR43818">
    <property type="entry name" value="BCDNA.GH03377"/>
    <property type="match status" value="1"/>
</dbReference>
<protein>
    <submittedName>
        <fullName evidence="4">Gfo/Idh/MocA family oxidoreductase</fullName>
    </submittedName>
</protein>
<evidence type="ECO:0000259" key="2">
    <source>
        <dbReference type="Pfam" id="PF01408"/>
    </source>
</evidence>
<feature type="domain" description="Gfo/Idh/MocA-like oxidoreductase bacterial type C-terminal" evidence="3">
    <location>
        <begin position="213"/>
        <end position="426"/>
    </location>
</feature>
<proteinExistence type="predicted"/>
<evidence type="ECO:0000313" key="4">
    <source>
        <dbReference type="EMBL" id="WPJ96269.1"/>
    </source>
</evidence>
<dbReference type="Proteomes" id="UP001324993">
    <property type="component" value="Chromosome"/>
</dbReference>
<reference evidence="4 5" key="1">
    <citation type="submission" date="2023-11" db="EMBL/GenBank/DDBJ databases">
        <title>Coraliomargarita sp. nov., isolated from marine algae.</title>
        <authorList>
            <person name="Lee J.K."/>
            <person name="Baek J.H."/>
            <person name="Kim J.M."/>
            <person name="Choi D.G."/>
            <person name="Jeon C.O."/>
        </authorList>
    </citation>
    <scope>NUCLEOTIDE SEQUENCE [LARGE SCALE GENOMIC DNA]</scope>
    <source>
        <strain evidence="4 5">J2-16</strain>
    </source>
</reference>
<dbReference type="RefSeq" id="WP_319833132.1">
    <property type="nucleotide sequence ID" value="NZ_CP138858.1"/>
</dbReference>